<gene>
    <name evidence="2" type="ORF">XA68_13696</name>
</gene>
<protein>
    <recommendedName>
        <fullName evidence="4">Hydrophobin</fullName>
    </recommendedName>
</protein>
<feature type="signal peptide" evidence="1">
    <location>
        <begin position="1"/>
        <end position="16"/>
    </location>
</feature>
<dbReference type="Proteomes" id="UP000037136">
    <property type="component" value="Unassembled WGS sequence"/>
</dbReference>
<feature type="chain" id="PRO_5012721719" description="Hydrophobin" evidence="1">
    <location>
        <begin position="17"/>
        <end position="158"/>
    </location>
</feature>
<dbReference type="EMBL" id="LAZP02000293">
    <property type="protein sequence ID" value="PFH58420.1"/>
    <property type="molecule type" value="Genomic_DNA"/>
</dbReference>
<reference evidence="2 3" key="1">
    <citation type="journal article" date="2015" name="BMC Genomics">
        <title>Gene expression during zombie ant biting behavior reflects the complexity underlying fungal parasitic behavioral manipulation.</title>
        <authorList>
            <person name="de Bekker C."/>
            <person name="Ohm R.A."/>
            <person name="Loreto R.G."/>
            <person name="Sebastian A."/>
            <person name="Albert I."/>
            <person name="Merrow M."/>
            <person name="Brachmann A."/>
            <person name="Hughes D.P."/>
        </authorList>
    </citation>
    <scope>NUCLEOTIDE SEQUENCE [LARGE SCALE GENOMIC DNA]</scope>
    <source>
        <strain evidence="2 3">SC16a</strain>
    </source>
</reference>
<evidence type="ECO:0008006" key="4">
    <source>
        <dbReference type="Google" id="ProtNLM"/>
    </source>
</evidence>
<sequence length="158" mass="16341">MHYITALALFAAGSLAATYNKGNPVINSKCSAVHLTQPSNPIFPFANLLGSVIGPQLRGLLGSNTVDEIDAVADQLCISAQQAPADGLGVCQQTFGAVRDFVDAKTPLAQSKQFGCLLNLICVAHSGPQNTGTCNQLLGGADCIANRIIADPDPECTS</sequence>
<dbReference type="AlphaFoldDB" id="A0A2A9PC23"/>
<name>A0A2A9PC23_OPHUN</name>
<evidence type="ECO:0000313" key="3">
    <source>
        <dbReference type="Proteomes" id="UP000037136"/>
    </source>
</evidence>
<accession>A0A2A9PC23</accession>
<organism evidence="2 3">
    <name type="scientific">Ophiocordyceps unilateralis</name>
    <name type="common">Zombie-ant fungus</name>
    <name type="synonym">Torrubia unilateralis</name>
    <dbReference type="NCBI Taxonomy" id="268505"/>
    <lineage>
        <taxon>Eukaryota</taxon>
        <taxon>Fungi</taxon>
        <taxon>Dikarya</taxon>
        <taxon>Ascomycota</taxon>
        <taxon>Pezizomycotina</taxon>
        <taxon>Sordariomycetes</taxon>
        <taxon>Hypocreomycetidae</taxon>
        <taxon>Hypocreales</taxon>
        <taxon>Ophiocordycipitaceae</taxon>
        <taxon>Ophiocordyceps</taxon>
    </lineage>
</organism>
<evidence type="ECO:0000256" key="1">
    <source>
        <dbReference type="SAM" id="SignalP"/>
    </source>
</evidence>
<reference evidence="2 3" key="2">
    <citation type="journal article" date="2017" name="Sci. Rep.">
        <title>Ant-infecting Ophiocordyceps genomes reveal a high diversity of potential behavioral manipulation genes and a possible major role for enterotoxins.</title>
        <authorList>
            <person name="de Bekker C."/>
            <person name="Ohm R.A."/>
            <person name="Evans H.C."/>
            <person name="Brachmann A."/>
            <person name="Hughes D.P."/>
        </authorList>
    </citation>
    <scope>NUCLEOTIDE SEQUENCE [LARGE SCALE GENOMIC DNA]</scope>
    <source>
        <strain evidence="2 3">SC16a</strain>
    </source>
</reference>
<proteinExistence type="predicted"/>
<comment type="caution">
    <text evidence="2">The sequence shown here is derived from an EMBL/GenBank/DDBJ whole genome shotgun (WGS) entry which is preliminary data.</text>
</comment>
<keyword evidence="3" id="KW-1185">Reference proteome</keyword>
<keyword evidence="1" id="KW-0732">Signal</keyword>
<evidence type="ECO:0000313" key="2">
    <source>
        <dbReference type="EMBL" id="PFH58420.1"/>
    </source>
</evidence>
<dbReference type="OrthoDB" id="5208036at2759"/>